<evidence type="ECO:0000313" key="3">
    <source>
        <dbReference type="EMBL" id="KAF2399225.1"/>
    </source>
</evidence>
<feature type="compositionally biased region" description="Basic and acidic residues" evidence="1">
    <location>
        <begin position="311"/>
        <end position="325"/>
    </location>
</feature>
<sequence length="325" mass="35747">MAHYAPASRPLSVAIPHTFGAQGPYCPRRPHLSEILANTSTPPWTLSAFMAYLSQNHCLETLEFTMDATRYRKHYLKTAGRCPNGQIAPKTEECVYIQSLWQRLLQAYIIPNGPREVNLPSDVRNDLLSLSADTDLPPHPSVLDTAVQKVYELMEESVLVPFLNSVWPQSSNPDSAYNTSSEELSSGPHAGSYDDRAFYRARSRRQRRSSPPLSMSTPATGISTNRASAPSSFASFARTLSHSARQISHPNSHTSSATNSTRTSASAATLSPLFAGGSPMSVTSGSVGDRREREQSGSAWRKMRSSFGFRKKADSPFGRDDEMQM</sequence>
<feature type="compositionally biased region" description="Polar residues" evidence="1">
    <location>
        <begin position="217"/>
        <end position="226"/>
    </location>
</feature>
<evidence type="ECO:0000256" key="1">
    <source>
        <dbReference type="SAM" id="MobiDB-lite"/>
    </source>
</evidence>
<dbReference type="PANTHER" id="PTHR10845:SF267">
    <property type="entry name" value="REGULATOR OF G PROTEIN SIGNALING DOMAIN PROTEIN (AFU_ORTHOLOGUE AFUA_6G06860)"/>
    <property type="match status" value="1"/>
</dbReference>
<feature type="compositionally biased region" description="Low complexity" evidence="1">
    <location>
        <begin position="248"/>
        <end position="273"/>
    </location>
</feature>
<dbReference type="EMBL" id="ML996698">
    <property type="protein sequence ID" value="KAF2399225.1"/>
    <property type="molecule type" value="Genomic_DNA"/>
</dbReference>
<dbReference type="CDD" id="cd07440">
    <property type="entry name" value="RGS"/>
    <property type="match status" value="1"/>
</dbReference>
<feature type="region of interest" description="Disordered" evidence="1">
    <location>
        <begin position="171"/>
        <end position="228"/>
    </location>
</feature>
<proteinExistence type="predicted"/>
<dbReference type="PROSITE" id="PS50132">
    <property type="entry name" value="RGS"/>
    <property type="match status" value="1"/>
</dbReference>
<organism evidence="3 4">
    <name type="scientific">Trichodelitschia bisporula</name>
    <dbReference type="NCBI Taxonomy" id="703511"/>
    <lineage>
        <taxon>Eukaryota</taxon>
        <taxon>Fungi</taxon>
        <taxon>Dikarya</taxon>
        <taxon>Ascomycota</taxon>
        <taxon>Pezizomycotina</taxon>
        <taxon>Dothideomycetes</taxon>
        <taxon>Dothideomycetes incertae sedis</taxon>
        <taxon>Phaeotrichales</taxon>
        <taxon>Phaeotrichaceae</taxon>
        <taxon>Trichodelitschia</taxon>
    </lineage>
</organism>
<dbReference type="InterPro" id="IPR036305">
    <property type="entry name" value="RGS_sf"/>
</dbReference>
<feature type="region of interest" description="Disordered" evidence="1">
    <location>
        <begin position="241"/>
        <end position="325"/>
    </location>
</feature>
<dbReference type="SUPFAM" id="SSF48097">
    <property type="entry name" value="Regulator of G-protein signaling, RGS"/>
    <property type="match status" value="1"/>
</dbReference>
<reference evidence="3" key="1">
    <citation type="journal article" date="2020" name="Stud. Mycol.">
        <title>101 Dothideomycetes genomes: a test case for predicting lifestyles and emergence of pathogens.</title>
        <authorList>
            <person name="Haridas S."/>
            <person name="Albert R."/>
            <person name="Binder M."/>
            <person name="Bloem J."/>
            <person name="Labutti K."/>
            <person name="Salamov A."/>
            <person name="Andreopoulos B."/>
            <person name="Baker S."/>
            <person name="Barry K."/>
            <person name="Bills G."/>
            <person name="Bluhm B."/>
            <person name="Cannon C."/>
            <person name="Castanera R."/>
            <person name="Culley D."/>
            <person name="Daum C."/>
            <person name="Ezra D."/>
            <person name="Gonzalez J."/>
            <person name="Henrissat B."/>
            <person name="Kuo A."/>
            <person name="Liang C."/>
            <person name="Lipzen A."/>
            <person name="Lutzoni F."/>
            <person name="Magnuson J."/>
            <person name="Mondo S."/>
            <person name="Nolan M."/>
            <person name="Ohm R."/>
            <person name="Pangilinan J."/>
            <person name="Park H.-J."/>
            <person name="Ramirez L."/>
            <person name="Alfaro M."/>
            <person name="Sun H."/>
            <person name="Tritt A."/>
            <person name="Yoshinaga Y."/>
            <person name="Zwiers L.-H."/>
            <person name="Turgeon B."/>
            <person name="Goodwin S."/>
            <person name="Spatafora J."/>
            <person name="Crous P."/>
            <person name="Grigoriev I."/>
        </authorList>
    </citation>
    <scope>NUCLEOTIDE SEQUENCE</scope>
    <source>
        <strain evidence="3">CBS 262.69</strain>
    </source>
</reference>
<dbReference type="InterPro" id="IPR016137">
    <property type="entry name" value="RGS"/>
</dbReference>
<dbReference type="Pfam" id="PF00615">
    <property type="entry name" value="RGS"/>
    <property type="match status" value="1"/>
</dbReference>
<dbReference type="OrthoDB" id="10266999at2759"/>
<name>A0A6G1HU16_9PEZI</name>
<feature type="compositionally biased region" description="Basic residues" evidence="1">
    <location>
        <begin position="199"/>
        <end position="208"/>
    </location>
</feature>
<dbReference type="PANTHER" id="PTHR10845">
    <property type="entry name" value="REGULATOR OF G PROTEIN SIGNALING"/>
    <property type="match status" value="1"/>
</dbReference>
<dbReference type="Proteomes" id="UP000799640">
    <property type="component" value="Unassembled WGS sequence"/>
</dbReference>
<protein>
    <submittedName>
        <fullName evidence="3">Regulator of G protein signaling superfamily</fullName>
    </submittedName>
</protein>
<accession>A0A6G1HU16</accession>
<feature type="domain" description="RGS" evidence="2">
    <location>
        <begin position="49"/>
        <end position="165"/>
    </location>
</feature>
<evidence type="ECO:0000313" key="4">
    <source>
        <dbReference type="Proteomes" id="UP000799640"/>
    </source>
</evidence>
<keyword evidence="4" id="KW-1185">Reference proteome</keyword>
<evidence type="ECO:0000259" key="2">
    <source>
        <dbReference type="PROSITE" id="PS50132"/>
    </source>
</evidence>
<dbReference type="SMART" id="SM00315">
    <property type="entry name" value="RGS"/>
    <property type="match status" value="1"/>
</dbReference>
<dbReference type="InterPro" id="IPR044926">
    <property type="entry name" value="RGS_subdomain_2"/>
</dbReference>
<dbReference type="Gene3D" id="1.10.167.10">
    <property type="entry name" value="Regulator of G-protein Signalling 4, domain 2"/>
    <property type="match status" value="1"/>
</dbReference>
<feature type="compositionally biased region" description="Polar residues" evidence="1">
    <location>
        <begin position="171"/>
        <end position="184"/>
    </location>
</feature>
<gene>
    <name evidence="3" type="ORF">EJ06DRAFT_538591</name>
</gene>
<dbReference type="AlphaFoldDB" id="A0A6G1HU16"/>